<name>A0A178VS22_ARATH</name>
<dbReference type="AlphaFoldDB" id="A0A178VS22"/>
<protein>
    <recommendedName>
        <fullName evidence="4">Transmembrane protein</fullName>
    </recommendedName>
</protein>
<keyword evidence="1" id="KW-0472">Membrane</keyword>
<keyword evidence="1" id="KW-1133">Transmembrane helix</keyword>
<evidence type="ECO:0000313" key="2">
    <source>
        <dbReference type="EMBL" id="OAP08594.1"/>
    </source>
</evidence>
<proteinExistence type="predicted"/>
<organism evidence="2 3">
    <name type="scientific">Arabidopsis thaliana</name>
    <name type="common">Mouse-ear cress</name>
    <dbReference type="NCBI Taxonomy" id="3702"/>
    <lineage>
        <taxon>Eukaryota</taxon>
        <taxon>Viridiplantae</taxon>
        <taxon>Streptophyta</taxon>
        <taxon>Embryophyta</taxon>
        <taxon>Tracheophyta</taxon>
        <taxon>Spermatophyta</taxon>
        <taxon>Magnoliopsida</taxon>
        <taxon>eudicotyledons</taxon>
        <taxon>Gunneridae</taxon>
        <taxon>Pentapetalae</taxon>
        <taxon>rosids</taxon>
        <taxon>malvids</taxon>
        <taxon>Brassicales</taxon>
        <taxon>Brassicaceae</taxon>
        <taxon>Camelineae</taxon>
        <taxon>Arabidopsis</taxon>
    </lineage>
</organism>
<reference evidence="3" key="1">
    <citation type="journal article" date="2016" name="Proc. Natl. Acad. Sci. U.S.A.">
        <title>Chromosome-level assembly of Arabidopsis thaliana Ler reveals the extent of translocation and inversion polymorphisms.</title>
        <authorList>
            <person name="Zapata L."/>
            <person name="Ding J."/>
            <person name="Willing E.M."/>
            <person name="Hartwig B."/>
            <person name="Bezdan D."/>
            <person name="Jiao W.B."/>
            <person name="Patel V."/>
            <person name="Velikkakam James G."/>
            <person name="Koornneef M."/>
            <person name="Ossowski S."/>
            <person name="Schneeberger K."/>
        </authorList>
    </citation>
    <scope>NUCLEOTIDE SEQUENCE [LARGE SCALE GENOMIC DNA]</scope>
    <source>
        <strain evidence="3">cv. Landsberg erecta</strain>
    </source>
</reference>
<gene>
    <name evidence="2" type="ordered locus">AXX17_At2g08680</name>
</gene>
<evidence type="ECO:0000256" key="1">
    <source>
        <dbReference type="SAM" id="Phobius"/>
    </source>
</evidence>
<evidence type="ECO:0000313" key="3">
    <source>
        <dbReference type="Proteomes" id="UP000078284"/>
    </source>
</evidence>
<dbReference type="EMBL" id="LUHQ01000002">
    <property type="protein sequence ID" value="OAP08594.1"/>
    <property type="molecule type" value="Genomic_DNA"/>
</dbReference>
<keyword evidence="1" id="KW-0812">Transmembrane</keyword>
<accession>A0A178VS22</accession>
<dbReference type="Proteomes" id="UP000078284">
    <property type="component" value="Chromosome 2"/>
</dbReference>
<sequence>MVVGLMVLGSAGTNFSSISVSEVGLCVVGSSGFEALFQFWLYMAGVLIDFQILIWFCQLKLCQCLSRYGIVSFCLPPSCSMCLKLKMKSF</sequence>
<comment type="caution">
    <text evidence="2">The sequence shown here is derived from an EMBL/GenBank/DDBJ whole genome shotgun (WGS) entry which is preliminary data.</text>
</comment>
<evidence type="ECO:0008006" key="4">
    <source>
        <dbReference type="Google" id="ProtNLM"/>
    </source>
</evidence>
<feature type="transmembrane region" description="Helical" evidence="1">
    <location>
        <begin position="37"/>
        <end position="57"/>
    </location>
</feature>